<dbReference type="OrthoDB" id="8945590at2759"/>
<dbReference type="Proteomes" id="UP000288216">
    <property type="component" value="Unassembled WGS sequence"/>
</dbReference>
<feature type="non-terminal residue" evidence="1">
    <location>
        <position position="182"/>
    </location>
</feature>
<reference evidence="1 2" key="1">
    <citation type="journal article" date="2018" name="Nat. Ecol. Evol.">
        <title>Shark genomes provide insights into elasmobranch evolution and the origin of vertebrates.</title>
        <authorList>
            <person name="Hara Y"/>
            <person name="Yamaguchi K"/>
            <person name="Onimaru K"/>
            <person name="Kadota M"/>
            <person name="Koyanagi M"/>
            <person name="Keeley SD"/>
            <person name="Tatsumi K"/>
            <person name="Tanaka K"/>
            <person name="Motone F"/>
            <person name="Kageyama Y"/>
            <person name="Nozu R"/>
            <person name="Adachi N"/>
            <person name="Nishimura O"/>
            <person name="Nakagawa R"/>
            <person name="Tanegashima C"/>
            <person name="Kiyatake I"/>
            <person name="Matsumoto R"/>
            <person name="Murakumo K"/>
            <person name="Nishida K"/>
            <person name="Terakita A"/>
            <person name="Kuratani S"/>
            <person name="Sato K"/>
            <person name="Hyodo S Kuraku.S."/>
        </authorList>
    </citation>
    <scope>NUCLEOTIDE SEQUENCE [LARGE SCALE GENOMIC DNA]</scope>
</reference>
<protein>
    <submittedName>
        <fullName evidence="1">Uncharacterized protein</fullName>
    </submittedName>
</protein>
<comment type="caution">
    <text evidence="1">The sequence shown here is derived from an EMBL/GenBank/DDBJ whole genome shotgun (WGS) entry which is preliminary data.</text>
</comment>
<dbReference type="PANTHER" id="PTHR47130">
    <property type="entry name" value="SI:DKEY-19B23.11-RELATED"/>
    <property type="match status" value="1"/>
</dbReference>
<proteinExistence type="predicted"/>
<evidence type="ECO:0000313" key="2">
    <source>
        <dbReference type="Proteomes" id="UP000288216"/>
    </source>
</evidence>
<dbReference type="PANTHER" id="PTHR47130:SF5">
    <property type="entry name" value="ZP DOMAIN-CONTAINING PROTEIN"/>
    <property type="match status" value="1"/>
</dbReference>
<dbReference type="EMBL" id="BFAA01322308">
    <property type="protein sequence ID" value="GCB86670.1"/>
    <property type="molecule type" value="Genomic_DNA"/>
</dbReference>
<keyword evidence="2" id="KW-1185">Reference proteome</keyword>
<feature type="non-terminal residue" evidence="1">
    <location>
        <position position="1"/>
    </location>
</feature>
<accession>A0A401QMQ2</accession>
<organism evidence="1 2">
    <name type="scientific">Scyliorhinus torazame</name>
    <name type="common">Cloudy catshark</name>
    <name type="synonym">Catulus torazame</name>
    <dbReference type="NCBI Taxonomy" id="75743"/>
    <lineage>
        <taxon>Eukaryota</taxon>
        <taxon>Metazoa</taxon>
        <taxon>Chordata</taxon>
        <taxon>Craniata</taxon>
        <taxon>Vertebrata</taxon>
        <taxon>Chondrichthyes</taxon>
        <taxon>Elasmobranchii</taxon>
        <taxon>Galeomorphii</taxon>
        <taxon>Galeoidea</taxon>
        <taxon>Carcharhiniformes</taxon>
        <taxon>Scyliorhinidae</taxon>
        <taxon>Scyliorhinus</taxon>
    </lineage>
</organism>
<gene>
    <name evidence="1" type="ORF">scyTo_0027324</name>
</gene>
<evidence type="ECO:0000313" key="1">
    <source>
        <dbReference type="EMBL" id="GCB86670.1"/>
    </source>
</evidence>
<dbReference type="STRING" id="75743.A0A401QMQ2"/>
<dbReference type="AlphaFoldDB" id="A0A401QMQ2"/>
<name>A0A401QMQ2_SCYTO</name>
<sequence>IYTLTVVPENLIFTYVAHLIHQHKIVHPEANGFCDEENMTLVVTQTLDRYWIPFIGTVQLTPQSAEQHGYILRENGTHSVILIPHDATGAVLEAINNQGLRNRFDIQFRDNKALDVLVNISVSCSFSVTSLLTCFPNGRIVITALKLEALLGVDGKMMLRDKACKPKESTEFKATFEFSADT</sequence>